<name>A0A1R4GQR3_BREDI</name>
<keyword evidence="2" id="KW-0378">Hydrolase</keyword>
<dbReference type="PRINTS" id="PR00411">
    <property type="entry name" value="PNDRDTASEI"/>
</dbReference>
<protein>
    <submittedName>
        <fullName evidence="2">Hydroxyacylglutathione hydrolase</fullName>
        <ecNumber evidence="2">3.1.2.6</ecNumber>
    </submittedName>
</protein>
<dbReference type="Pfam" id="PF13454">
    <property type="entry name" value="NAD_binding_9"/>
    <property type="match status" value="1"/>
</dbReference>
<dbReference type="InterPro" id="IPR036188">
    <property type="entry name" value="FAD/NAD-bd_sf"/>
</dbReference>
<dbReference type="PANTHER" id="PTHR40254">
    <property type="entry name" value="BLR0577 PROTEIN"/>
    <property type="match status" value="1"/>
</dbReference>
<proteinExistence type="predicted"/>
<organism evidence="2 3">
    <name type="scientific">Brevundimonas diminuta 3F5N</name>
    <dbReference type="NCBI Taxonomy" id="1255603"/>
    <lineage>
        <taxon>Bacteria</taxon>
        <taxon>Pseudomonadati</taxon>
        <taxon>Pseudomonadota</taxon>
        <taxon>Alphaproteobacteria</taxon>
        <taxon>Caulobacterales</taxon>
        <taxon>Caulobacteraceae</taxon>
        <taxon>Brevundimonas</taxon>
    </lineage>
</organism>
<dbReference type="SUPFAM" id="SSF51905">
    <property type="entry name" value="FAD/NAD(P)-binding domain"/>
    <property type="match status" value="2"/>
</dbReference>
<dbReference type="GO" id="GO:0004416">
    <property type="term" value="F:hydroxyacylglutathione hydrolase activity"/>
    <property type="evidence" value="ECO:0007669"/>
    <property type="project" value="UniProtKB-EC"/>
</dbReference>
<dbReference type="AlphaFoldDB" id="A0A1R4GQR3"/>
<dbReference type="Proteomes" id="UP000195766">
    <property type="component" value="Unassembled WGS sequence"/>
</dbReference>
<dbReference type="InterPro" id="IPR052189">
    <property type="entry name" value="L-asp_N-monooxygenase_NS-form"/>
</dbReference>
<gene>
    <name evidence="2" type="ORF">FM111_15160</name>
</gene>
<dbReference type="Gene3D" id="3.50.50.60">
    <property type="entry name" value="FAD/NAD(P)-binding domain"/>
    <property type="match status" value="2"/>
</dbReference>
<feature type="domain" description="FAD-dependent urate hydroxylase HpyO/Asp monooxygenase CreE-like FAD/NAD(P)-binding" evidence="1">
    <location>
        <begin position="23"/>
        <end position="162"/>
    </location>
</feature>
<reference evidence="2 3" key="1">
    <citation type="submission" date="2017-02" db="EMBL/GenBank/DDBJ databases">
        <authorList>
            <person name="Peterson S.W."/>
        </authorList>
    </citation>
    <scope>NUCLEOTIDE SEQUENCE [LARGE SCALE GENOMIC DNA]</scope>
    <source>
        <strain evidence="2 3">3F5N</strain>
    </source>
</reference>
<evidence type="ECO:0000259" key="1">
    <source>
        <dbReference type="Pfam" id="PF13454"/>
    </source>
</evidence>
<accession>A0A1R4GQR3</accession>
<dbReference type="PRINTS" id="PR00368">
    <property type="entry name" value="FADPNR"/>
</dbReference>
<dbReference type="EMBL" id="FUIE01000085">
    <property type="protein sequence ID" value="SJM70558.1"/>
    <property type="molecule type" value="Genomic_DNA"/>
</dbReference>
<sequence>MTGGGVVDDARSMNDAAASLPVVIVGGGFSGAMLAARLAEAGQASVLIERGEQVGLGVAYSTPLDDHRLNVRAERMSARADRPADFADWLAVHAPAFADPNGFAPRRLYGLYILARLAETDAAHPGLMRRVRGEAARIEGESVILADGARIPGRAVVLATGNPPPRPAIAGEDPRRITDPWRPDALTAVAPEDDVLILGSGLTMVDVILALQAQGWRGRATVVSRRGLLPLAHGAHHDAPIDLPPEALEGALSRRLAVARTLANAHSWRRVMEGYRPITTELWRAATTAQRGRFLRHLRPWWDVRRHRIAPEIAAVLEGLEAANRLTVVAGRAQATATGDRNARLTVRTRNGETQALCAAWLIDCTGPGHDAARAPLTAALIAEGRARIDAVDLGLDLDAESRVIHADGAADPSLFVLGPPARAAFWETIAVPDIRQRIEALARILVG</sequence>
<dbReference type="InterPro" id="IPR038732">
    <property type="entry name" value="HpyO/CreE_NAD-binding"/>
</dbReference>
<evidence type="ECO:0000313" key="3">
    <source>
        <dbReference type="Proteomes" id="UP000195766"/>
    </source>
</evidence>
<dbReference type="EC" id="3.1.2.6" evidence="2"/>
<dbReference type="PANTHER" id="PTHR40254:SF1">
    <property type="entry name" value="BLR0577 PROTEIN"/>
    <property type="match status" value="1"/>
</dbReference>
<evidence type="ECO:0000313" key="2">
    <source>
        <dbReference type="EMBL" id="SJM70558.1"/>
    </source>
</evidence>